<evidence type="ECO:0000256" key="1">
    <source>
        <dbReference type="SAM" id="SignalP"/>
    </source>
</evidence>
<keyword evidence="1" id="KW-0732">Signal</keyword>
<feature type="chain" id="PRO_5025641420" description="Beta/gamma crystallin 'Greek key' domain-containing protein" evidence="1">
    <location>
        <begin position="18"/>
        <end position="144"/>
    </location>
</feature>
<feature type="signal peptide" evidence="1">
    <location>
        <begin position="1"/>
        <end position="17"/>
    </location>
</feature>
<accession>A0A6A5ZAD9</accession>
<proteinExistence type="predicted"/>
<keyword evidence="3" id="KW-1185">Reference proteome</keyword>
<evidence type="ECO:0000313" key="3">
    <source>
        <dbReference type="Proteomes" id="UP000799770"/>
    </source>
</evidence>
<dbReference type="EMBL" id="ML977320">
    <property type="protein sequence ID" value="KAF2116489.1"/>
    <property type="molecule type" value="Genomic_DNA"/>
</dbReference>
<organism evidence="2 3">
    <name type="scientific">Lophiotrema nucula</name>
    <dbReference type="NCBI Taxonomy" id="690887"/>
    <lineage>
        <taxon>Eukaryota</taxon>
        <taxon>Fungi</taxon>
        <taxon>Dikarya</taxon>
        <taxon>Ascomycota</taxon>
        <taxon>Pezizomycotina</taxon>
        <taxon>Dothideomycetes</taxon>
        <taxon>Pleosporomycetidae</taxon>
        <taxon>Pleosporales</taxon>
        <taxon>Lophiotremataceae</taxon>
        <taxon>Lophiotrema</taxon>
    </lineage>
</organism>
<evidence type="ECO:0008006" key="4">
    <source>
        <dbReference type="Google" id="ProtNLM"/>
    </source>
</evidence>
<reference evidence="2" key="1">
    <citation type="journal article" date="2020" name="Stud. Mycol.">
        <title>101 Dothideomycetes genomes: a test case for predicting lifestyles and emergence of pathogens.</title>
        <authorList>
            <person name="Haridas S."/>
            <person name="Albert R."/>
            <person name="Binder M."/>
            <person name="Bloem J."/>
            <person name="Labutti K."/>
            <person name="Salamov A."/>
            <person name="Andreopoulos B."/>
            <person name="Baker S."/>
            <person name="Barry K."/>
            <person name="Bills G."/>
            <person name="Bluhm B."/>
            <person name="Cannon C."/>
            <person name="Castanera R."/>
            <person name="Culley D."/>
            <person name="Daum C."/>
            <person name="Ezra D."/>
            <person name="Gonzalez J."/>
            <person name="Henrissat B."/>
            <person name="Kuo A."/>
            <person name="Liang C."/>
            <person name="Lipzen A."/>
            <person name="Lutzoni F."/>
            <person name="Magnuson J."/>
            <person name="Mondo S."/>
            <person name="Nolan M."/>
            <person name="Ohm R."/>
            <person name="Pangilinan J."/>
            <person name="Park H.-J."/>
            <person name="Ramirez L."/>
            <person name="Alfaro M."/>
            <person name="Sun H."/>
            <person name="Tritt A."/>
            <person name="Yoshinaga Y."/>
            <person name="Zwiers L.-H."/>
            <person name="Turgeon B."/>
            <person name="Goodwin S."/>
            <person name="Spatafora J."/>
            <person name="Crous P."/>
            <person name="Grigoriev I."/>
        </authorList>
    </citation>
    <scope>NUCLEOTIDE SEQUENCE</scope>
    <source>
        <strain evidence="2">CBS 627.86</strain>
    </source>
</reference>
<dbReference type="Proteomes" id="UP000799770">
    <property type="component" value="Unassembled WGS sequence"/>
</dbReference>
<protein>
    <recommendedName>
        <fullName evidence="4">Beta/gamma crystallin 'Greek key' domain-containing protein</fullName>
    </recommendedName>
</protein>
<evidence type="ECO:0000313" key="2">
    <source>
        <dbReference type="EMBL" id="KAF2116489.1"/>
    </source>
</evidence>
<dbReference type="AlphaFoldDB" id="A0A6A5ZAD9"/>
<name>A0A6A5ZAD9_9PLEO</name>
<gene>
    <name evidence="2" type="ORF">BDV96DRAFT_598395</name>
</gene>
<dbReference type="OrthoDB" id="2910287at2759"/>
<sequence>MLGYILTASVLASLALAAPHPNSVVSTAVLPAPLAKRVNPTPGQLYSCVDSGFKGECKHHLHSKGFRYCGNFDPGAFGKISAVIPDPGADCWFFDKEDCYGNNIKLSYPGRNNLRQLRFDNGIKSWVCYPTNETPTQLNRKQGN</sequence>